<evidence type="ECO:0000256" key="4">
    <source>
        <dbReference type="ARBA" id="ARBA00022519"/>
    </source>
</evidence>
<evidence type="ECO:0000313" key="11">
    <source>
        <dbReference type="Proteomes" id="UP000217696"/>
    </source>
</evidence>
<organism evidence="10 11">
    <name type="scientific">Aneurinibacillus soli</name>
    <dbReference type="NCBI Taxonomy" id="1500254"/>
    <lineage>
        <taxon>Bacteria</taxon>
        <taxon>Bacillati</taxon>
        <taxon>Bacillota</taxon>
        <taxon>Bacilli</taxon>
        <taxon>Bacillales</taxon>
        <taxon>Paenibacillaceae</taxon>
        <taxon>Aneurinibacillus group</taxon>
        <taxon>Aneurinibacillus</taxon>
    </lineage>
</organism>
<sequence length="293" mass="31014">MLTQQLINGLTLGSTYALVALGYTLIFGVLEIINMAHGEIFMFGAFVGLMTVLHYKGSLLMAIIAAIIATMLIGLLMEWIALRPLRRQKGASHLASLISTIGISIFLENLAHKLFGPETQPFPIPFTNVTYEVGSVRISLVQIIIFTIAVAVMIALQLWLGKTRYGRALRATAENIETAAILGVNTRRIILLTVLLASALGGLAGVLVGMGFNAVTPTMGVSVGLKGLAIIILGGMGSVPGAMVGGLVLGVTEVLAVVYGDSAYRDAVAFGMIIVILLLRPQGIFGSKQPVRR</sequence>
<dbReference type="AlphaFoldDB" id="A0A0U5AZH8"/>
<dbReference type="OrthoDB" id="9807115at2"/>
<evidence type="ECO:0000256" key="9">
    <source>
        <dbReference type="ARBA" id="ARBA00037998"/>
    </source>
</evidence>
<keyword evidence="7" id="KW-1133">Transmembrane helix</keyword>
<dbReference type="GO" id="GO:0042941">
    <property type="term" value="P:D-alanine transmembrane transport"/>
    <property type="evidence" value="ECO:0007669"/>
    <property type="project" value="TreeGrafter"/>
</dbReference>
<evidence type="ECO:0000256" key="8">
    <source>
        <dbReference type="ARBA" id="ARBA00023136"/>
    </source>
</evidence>
<evidence type="ECO:0000313" key="10">
    <source>
        <dbReference type="EMBL" id="BAU26351.1"/>
    </source>
</evidence>
<dbReference type="GO" id="GO:0015192">
    <property type="term" value="F:L-phenylalanine transmembrane transporter activity"/>
    <property type="evidence" value="ECO:0007669"/>
    <property type="project" value="TreeGrafter"/>
</dbReference>
<dbReference type="GO" id="GO:0005304">
    <property type="term" value="F:L-valine transmembrane transporter activity"/>
    <property type="evidence" value="ECO:0007669"/>
    <property type="project" value="TreeGrafter"/>
</dbReference>
<dbReference type="Proteomes" id="UP000217696">
    <property type="component" value="Chromosome"/>
</dbReference>
<keyword evidence="5" id="KW-0812">Transmembrane</keyword>
<keyword evidence="8" id="KW-0472">Membrane</keyword>
<reference evidence="10 11" key="1">
    <citation type="submission" date="2015-12" db="EMBL/GenBank/DDBJ databases">
        <title>Genome sequence of Aneurinibacillus soli.</title>
        <authorList>
            <person name="Lee J.S."/>
            <person name="Lee K.C."/>
            <person name="Kim K.K."/>
            <person name="Lee B.W."/>
        </authorList>
    </citation>
    <scope>NUCLEOTIDE SEQUENCE [LARGE SCALE GENOMIC DNA]</scope>
    <source>
        <strain evidence="10 11">CB4</strain>
    </source>
</reference>
<evidence type="ECO:0000256" key="3">
    <source>
        <dbReference type="ARBA" id="ARBA00022475"/>
    </source>
</evidence>
<dbReference type="InterPro" id="IPR052157">
    <property type="entry name" value="BCAA_transport_permease"/>
</dbReference>
<proteinExistence type="inferred from homology"/>
<evidence type="ECO:0000256" key="7">
    <source>
        <dbReference type="ARBA" id="ARBA00022989"/>
    </source>
</evidence>
<dbReference type="CDD" id="cd06582">
    <property type="entry name" value="TM_PBP1_LivH_like"/>
    <property type="match status" value="1"/>
</dbReference>
<evidence type="ECO:0000256" key="5">
    <source>
        <dbReference type="ARBA" id="ARBA00022692"/>
    </source>
</evidence>
<evidence type="ECO:0000256" key="6">
    <source>
        <dbReference type="ARBA" id="ARBA00022970"/>
    </source>
</evidence>
<protein>
    <submittedName>
        <fullName evidence="10">High-affinity branched-chain amino acid transport system permease protein LivH</fullName>
    </submittedName>
</protein>
<accession>A0A0U5AZH8</accession>
<dbReference type="Pfam" id="PF02653">
    <property type="entry name" value="BPD_transp_2"/>
    <property type="match status" value="1"/>
</dbReference>
<keyword evidence="11" id="KW-1185">Reference proteome</keyword>
<keyword evidence="4" id="KW-0997">Cell inner membrane</keyword>
<dbReference type="InterPro" id="IPR001851">
    <property type="entry name" value="ABC_transp_permease"/>
</dbReference>
<name>A0A0U5AZH8_9BACL</name>
<evidence type="ECO:0000256" key="1">
    <source>
        <dbReference type="ARBA" id="ARBA00004651"/>
    </source>
</evidence>
<comment type="subcellular location">
    <subcellularLocation>
        <location evidence="1">Cell membrane</location>
        <topology evidence="1">Multi-pass membrane protein</topology>
    </subcellularLocation>
</comment>
<evidence type="ECO:0000256" key="2">
    <source>
        <dbReference type="ARBA" id="ARBA00022448"/>
    </source>
</evidence>
<dbReference type="RefSeq" id="WP_096463409.1">
    <property type="nucleotide sequence ID" value="NZ_AP017312.1"/>
</dbReference>
<dbReference type="PANTHER" id="PTHR11795">
    <property type="entry name" value="BRANCHED-CHAIN AMINO ACID TRANSPORT SYSTEM PERMEASE PROTEIN LIVH"/>
    <property type="match status" value="1"/>
</dbReference>
<dbReference type="KEGG" id="asoc:CB4_00465"/>
<dbReference type="GO" id="GO:0015808">
    <property type="term" value="P:L-alanine transport"/>
    <property type="evidence" value="ECO:0007669"/>
    <property type="project" value="TreeGrafter"/>
</dbReference>
<dbReference type="GO" id="GO:1903806">
    <property type="term" value="P:L-isoleucine import across plasma membrane"/>
    <property type="evidence" value="ECO:0007669"/>
    <property type="project" value="TreeGrafter"/>
</dbReference>
<keyword evidence="3" id="KW-1003">Cell membrane</keyword>
<dbReference type="EMBL" id="AP017312">
    <property type="protein sequence ID" value="BAU26351.1"/>
    <property type="molecule type" value="Genomic_DNA"/>
</dbReference>
<keyword evidence="6" id="KW-0029">Amino-acid transport</keyword>
<comment type="similarity">
    <text evidence="9">Belongs to the binding-protein-dependent transport system permease family. LivHM subfamily.</text>
</comment>
<dbReference type="GO" id="GO:0005886">
    <property type="term" value="C:plasma membrane"/>
    <property type="evidence" value="ECO:0007669"/>
    <property type="project" value="UniProtKB-SubCell"/>
</dbReference>
<dbReference type="PANTHER" id="PTHR11795:SF371">
    <property type="entry name" value="HIGH-AFFINITY BRANCHED-CHAIN AMINO ACID TRANSPORT SYSTEM PERMEASE PROTEIN LIVH"/>
    <property type="match status" value="1"/>
</dbReference>
<dbReference type="GO" id="GO:0015190">
    <property type="term" value="F:L-leucine transmembrane transporter activity"/>
    <property type="evidence" value="ECO:0007669"/>
    <property type="project" value="TreeGrafter"/>
</dbReference>
<keyword evidence="2" id="KW-0813">Transport</keyword>
<gene>
    <name evidence="10" type="primary">livH_1</name>
    <name evidence="10" type="ORF">CB4_00465</name>
</gene>
<dbReference type="GO" id="GO:0015188">
    <property type="term" value="F:L-isoleucine transmembrane transporter activity"/>
    <property type="evidence" value="ECO:0007669"/>
    <property type="project" value="TreeGrafter"/>
</dbReference>